<keyword evidence="2" id="KW-1185">Reference proteome</keyword>
<dbReference type="STRING" id="1121352.GCA_000620925_01594"/>
<gene>
    <name evidence="1" type="ORF">EII21_08805</name>
</gene>
<accession>A0A3P2A2C4</accession>
<protein>
    <submittedName>
        <fullName evidence="1">Uncharacterized protein</fullName>
    </submittedName>
</protein>
<dbReference type="RefSeq" id="WP_124795703.1">
    <property type="nucleotide sequence ID" value="NZ_RQYC01000015.1"/>
</dbReference>
<sequence>MELHKVYIWDSKYGIPTNDEEARTIAAKLANTFETEPNPRMVAFGKKMEEFVHPAWAYFGNVPELTAMYHVARDTANCLERIYCLGGLPDSYIDSIEIVACAAAENGLVVARELEYTVHLFLPDGTEYSKGEKRDWRNDAEETEKRWQETLAKAGKRTGKLPTGESARDAFLSLIIQKKIGKQLDLLCNQYHYIPIRMNYFDSFRKLQTELVDSFLFSTDIDVETASEGYFTGLIIISFRKEYNDLIDRLMPAAQPSNTDEGAARQISLTDFYGVSEEENPKVQVGRRDVAAYHKWRISSREEAVVLAEAAADMLMYYLPHIGTAEDFTRFVQAHHAGETNFASLTLPDTNPNKRKFYLEQP</sequence>
<dbReference type="Proteomes" id="UP000269923">
    <property type="component" value="Unassembled WGS sequence"/>
</dbReference>
<dbReference type="EMBL" id="RQYC01000015">
    <property type="protein sequence ID" value="RRD89479.1"/>
    <property type="molecule type" value="Genomic_DNA"/>
</dbReference>
<name>A0A3P2A2C4_9NEIS</name>
<evidence type="ECO:0000313" key="2">
    <source>
        <dbReference type="Proteomes" id="UP000269923"/>
    </source>
</evidence>
<dbReference type="AlphaFoldDB" id="A0A3P2A2C4"/>
<proteinExistence type="predicted"/>
<comment type="caution">
    <text evidence="1">The sequence shown here is derived from an EMBL/GenBank/DDBJ whole genome shotgun (WGS) entry which is preliminary data.</text>
</comment>
<organism evidence="1 2">
    <name type="scientific">Conchiformibius steedae</name>
    <dbReference type="NCBI Taxonomy" id="153493"/>
    <lineage>
        <taxon>Bacteria</taxon>
        <taxon>Pseudomonadati</taxon>
        <taxon>Pseudomonadota</taxon>
        <taxon>Betaproteobacteria</taxon>
        <taxon>Neisseriales</taxon>
        <taxon>Neisseriaceae</taxon>
        <taxon>Conchiformibius</taxon>
    </lineage>
</organism>
<evidence type="ECO:0000313" key="1">
    <source>
        <dbReference type="EMBL" id="RRD89479.1"/>
    </source>
</evidence>
<reference evidence="1 2" key="1">
    <citation type="submission" date="2018-11" db="EMBL/GenBank/DDBJ databases">
        <title>Genomes From Bacteria Associated with the Canine Oral Cavity: a Test Case for Automated Genome-Based Taxonomic Assignment.</title>
        <authorList>
            <person name="Coil D.A."/>
            <person name="Jospin G."/>
            <person name="Darling A.E."/>
            <person name="Wallis C."/>
            <person name="Davis I.J."/>
            <person name="Harris S."/>
            <person name="Eisen J.A."/>
            <person name="Holcombe L.J."/>
            <person name="O'Flynn C."/>
        </authorList>
    </citation>
    <scope>NUCLEOTIDE SEQUENCE [LARGE SCALE GENOMIC DNA]</scope>
    <source>
        <strain evidence="1 2">COT-280</strain>
    </source>
</reference>